<evidence type="ECO:0000313" key="2">
    <source>
        <dbReference type="EMBL" id="MBB6546921.1"/>
    </source>
</evidence>
<dbReference type="SUPFAM" id="SSF47413">
    <property type="entry name" value="lambda repressor-like DNA-binding domains"/>
    <property type="match status" value="1"/>
</dbReference>
<comment type="caution">
    <text evidence="2">The sequence shown here is derived from an EMBL/GenBank/DDBJ whole genome shotgun (WGS) entry which is preliminary data.</text>
</comment>
<dbReference type="RefSeq" id="WP_185101653.1">
    <property type="nucleotide sequence ID" value="NZ_BAAAXY010000070.1"/>
</dbReference>
<organism evidence="2 3">
    <name type="scientific">Nonomuraea rubra</name>
    <dbReference type="NCBI Taxonomy" id="46180"/>
    <lineage>
        <taxon>Bacteria</taxon>
        <taxon>Bacillati</taxon>
        <taxon>Actinomycetota</taxon>
        <taxon>Actinomycetes</taxon>
        <taxon>Streptosporangiales</taxon>
        <taxon>Streptosporangiaceae</taxon>
        <taxon>Nonomuraea</taxon>
    </lineage>
</organism>
<evidence type="ECO:0000313" key="3">
    <source>
        <dbReference type="Proteomes" id="UP000565579"/>
    </source>
</evidence>
<dbReference type="EMBL" id="JACHMI010000001">
    <property type="protein sequence ID" value="MBB6546921.1"/>
    <property type="molecule type" value="Genomic_DNA"/>
</dbReference>
<sequence>MNQPQRHRQDGRPELVRARIRQDLTQEQAAELIGVATTTWSRWERGEQRMRPVYRARLAQAWQVAAAEVERWLEATPPAHDVPDEERIDDVDLAVFDRTDATDRLWRWEMDASRRHLLATLPFVSGLLGEWLLAWRYDATPGVALGRMATPDGARVGWSDVQRVHEAHRAFVQMDHQFGAGLVRPAVTDFMNTTLAPLLRSRYSDDVGRALMSAAARLSRTAGWMAFDLGAHGQAQQHLGQALKLAKQADDDLTCAWILAALAQQACDLEHGRWAIRLAGAAAEAGQRGHASPKVMSSLHLRQARAFAVAAGTEQPDPYTRRQVSNLIAEAEDTYTPTTGDNDPAWIAAFGPAELTAEAGYCWQRIGEHQCGVEHAEQALASFASGFIRSIQFNRVHAAQARLDLGDLDGALAHARPAVGAAKELTSARAVAQVRDFATRLTQRHPHNAEAREFTDYLRRELGT</sequence>
<dbReference type="InterPro" id="IPR010982">
    <property type="entry name" value="Lambda_DNA-bd_dom_sf"/>
</dbReference>
<dbReference type="Gene3D" id="1.10.260.40">
    <property type="entry name" value="lambda repressor-like DNA-binding domains"/>
    <property type="match status" value="1"/>
</dbReference>
<gene>
    <name evidence="2" type="ORF">HD593_001716</name>
</gene>
<keyword evidence="3" id="KW-1185">Reference proteome</keyword>
<dbReference type="Proteomes" id="UP000565579">
    <property type="component" value="Unassembled WGS sequence"/>
</dbReference>
<dbReference type="InterPro" id="IPR001387">
    <property type="entry name" value="Cro/C1-type_HTH"/>
</dbReference>
<proteinExistence type="predicted"/>
<evidence type="ECO:0000259" key="1">
    <source>
        <dbReference type="PROSITE" id="PS50943"/>
    </source>
</evidence>
<accession>A0A7X0NP98</accession>
<dbReference type="Pfam" id="PF13560">
    <property type="entry name" value="HTH_31"/>
    <property type="match status" value="1"/>
</dbReference>
<dbReference type="AlphaFoldDB" id="A0A7X0NP98"/>
<feature type="domain" description="HTH cro/C1-type" evidence="1">
    <location>
        <begin position="15"/>
        <end position="69"/>
    </location>
</feature>
<protein>
    <submittedName>
        <fullName evidence="2">Transcriptional regulator with XRE-family HTH domain</fullName>
    </submittedName>
</protein>
<dbReference type="PROSITE" id="PS50943">
    <property type="entry name" value="HTH_CROC1"/>
    <property type="match status" value="1"/>
</dbReference>
<reference evidence="2 3" key="1">
    <citation type="submission" date="2020-08" db="EMBL/GenBank/DDBJ databases">
        <title>Sequencing the genomes of 1000 actinobacteria strains.</title>
        <authorList>
            <person name="Klenk H.-P."/>
        </authorList>
    </citation>
    <scope>NUCLEOTIDE SEQUENCE [LARGE SCALE GENOMIC DNA]</scope>
    <source>
        <strain evidence="2 3">DSM 43768</strain>
    </source>
</reference>
<dbReference type="CDD" id="cd00093">
    <property type="entry name" value="HTH_XRE"/>
    <property type="match status" value="1"/>
</dbReference>
<name>A0A7X0NP98_9ACTN</name>
<dbReference type="SMART" id="SM00530">
    <property type="entry name" value="HTH_XRE"/>
    <property type="match status" value="1"/>
</dbReference>
<dbReference type="GO" id="GO:0003677">
    <property type="term" value="F:DNA binding"/>
    <property type="evidence" value="ECO:0007669"/>
    <property type="project" value="InterPro"/>
</dbReference>